<evidence type="ECO:0000313" key="1">
    <source>
        <dbReference type="EMBL" id="KAF9783120.1"/>
    </source>
</evidence>
<comment type="caution">
    <text evidence="1">The sequence shown here is derived from an EMBL/GenBank/DDBJ whole genome shotgun (WGS) entry which is preliminary data.</text>
</comment>
<keyword evidence="2" id="KW-1185">Reference proteome</keyword>
<gene>
    <name evidence="1" type="ORF">BJ322DRAFT_1068958</name>
</gene>
<accession>A0A9P6HAQ1</accession>
<dbReference type="EMBL" id="WIUZ02000010">
    <property type="protein sequence ID" value="KAF9783120.1"/>
    <property type="molecule type" value="Genomic_DNA"/>
</dbReference>
<evidence type="ECO:0000313" key="2">
    <source>
        <dbReference type="Proteomes" id="UP000736335"/>
    </source>
</evidence>
<protein>
    <submittedName>
        <fullName evidence="1">Uncharacterized protein</fullName>
    </submittedName>
</protein>
<reference evidence="1" key="2">
    <citation type="submission" date="2020-11" db="EMBL/GenBank/DDBJ databases">
        <authorList>
            <consortium name="DOE Joint Genome Institute"/>
            <person name="Kuo A."/>
            <person name="Miyauchi S."/>
            <person name="Kiss E."/>
            <person name="Drula E."/>
            <person name="Kohler A."/>
            <person name="Sanchez-Garcia M."/>
            <person name="Andreopoulos B."/>
            <person name="Barry K.W."/>
            <person name="Bonito G."/>
            <person name="Buee M."/>
            <person name="Carver A."/>
            <person name="Chen C."/>
            <person name="Cichocki N."/>
            <person name="Clum A."/>
            <person name="Culley D."/>
            <person name="Crous P.W."/>
            <person name="Fauchery L."/>
            <person name="Girlanda M."/>
            <person name="Hayes R."/>
            <person name="Keri Z."/>
            <person name="Labutti K."/>
            <person name="Lipzen A."/>
            <person name="Lombard V."/>
            <person name="Magnuson J."/>
            <person name="Maillard F."/>
            <person name="Morin E."/>
            <person name="Murat C."/>
            <person name="Nolan M."/>
            <person name="Ohm R."/>
            <person name="Pangilinan J."/>
            <person name="Pereira M."/>
            <person name="Perotto S."/>
            <person name="Peter M."/>
            <person name="Riley R."/>
            <person name="Sitrit Y."/>
            <person name="Stielow B."/>
            <person name="Szollosi G."/>
            <person name="Zifcakova L."/>
            <person name="Stursova M."/>
            <person name="Spatafora J.W."/>
            <person name="Tedersoo L."/>
            <person name="Vaario L.-M."/>
            <person name="Yamada A."/>
            <person name="Yan M."/>
            <person name="Wang P."/>
            <person name="Xu J."/>
            <person name="Bruns T."/>
            <person name="Baldrian P."/>
            <person name="Vilgalys R."/>
            <person name="Henrissat B."/>
            <person name="Grigoriev I.V."/>
            <person name="Hibbett D."/>
            <person name="Nagy L.G."/>
            <person name="Martin F.M."/>
        </authorList>
    </citation>
    <scope>NUCLEOTIDE SEQUENCE</scope>
    <source>
        <strain evidence="1">UH-Tt-Lm1</strain>
    </source>
</reference>
<reference evidence="1" key="1">
    <citation type="journal article" date="2020" name="Nat. Commun.">
        <title>Large-scale genome sequencing of mycorrhizal fungi provides insights into the early evolution of symbiotic traits.</title>
        <authorList>
            <person name="Miyauchi S."/>
            <person name="Kiss E."/>
            <person name="Kuo A."/>
            <person name="Drula E."/>
            <person name="Kohler A."/>
            <person name="Sanchez-Garcia M."/>
            <person name="Morin E."/>
            <person name="Andreopoulos B."/>
            <person name="Barry K.W."/>
            <person name="Bonito G."/>
            <person name="Buee M."/>
            <person name="Carver A."/>
            <person name="Chen C."/>
            <person name="Cichocki N."/>
            <person name="Clum A."/>
            <person name="Culley D."/>
            <person name="Crous P.W."/>
            <person name="Fauchery L."/>
            <person name="Girlanda M."/>
            <person name="Hayes R.D."/>
            <person name="Keri Z."/>
            <person name="LaButti K."/>
            <person name="Lipzen A."/>
            <person name="Lombard V."/>
            <person name="Magnuson J."/>
            <person name="Maillard F."/>
            <person name="Murat C."/>
            <person name="Nolan M."/>
            <person name="Ohm R.A."/>
            <person name="Pangilinan J."/>
            <person name="Pereira M.F."/>
            <person name="Perotto S."/>
            <person name="Peter M."/>
            <person name="Pfister S."/>
            <person name="Riley R."/>
            <person name="Sitrit Y."/>
            <person name="Stielow J.B."/>
            <person name="Szollosi G."/>
            <person name="Zifcakova L."/>
            <person name="Stursova M."/>
            <person name="Spatafora J.W."/>
            <person name="Tedersoo L."/>
            <person name="Vaario L.M."/>
            <person name="Yamada A."/>
            <person name="Yan M."/>
            <person name="Wang P."/>
            <person name="Xu J."/>
            <person name="Bruns T."/>
            <person name="Baldrian P."/>
            <person name="Vilgalys R."/>
            <person name="Dunand C."/>
            <person name="Henrissat B."/>
            <person name="Grigoriev I.V."/>
            <person name="Hibbett D."/>
            <person name="Nagy L.G."/>
            <person name="Martin F.M."/>
        </authorList>
    </citation>
    <scope>NUCLEOTIDE SEQUENCE</scope>
    <source>
        <strain evidence="1">UH-Tt-Lm1</strain>
    </source>
</reference>
<name>A0A9P6HAQ1_9AGAM</name>
<dbReference type="Proteomes" id="UP000736335">
    <property type="component" value="Unassembled WGS sequence"/>
</dbReference>
<proteinExistence type="predicted"/>
<organism evidence="1 2">
    <name type="scientific">Thelephora terrestris</name>
    <dbReference type="NCBI Taxonomy" id="56493"/>
    <lineage>
        <taxon>Eukaryota</taxon>
        <taxon>Fungi</taxon>
        <taxon>Dikarya</taxon>
        <taxon>Basidiomycota</taxon>
        <taxon>Agaricomycotina</taxon>
        <taxon>Agaricomycetes</taxon>
        <taxon>Thelephorales</taxon>
        <taxon>Thelephoraceae</taxon>
        <taxon>Thelephora</taxon>
    </lineage>
</organism>
<dbReference type="AlphaFoldDB" id="A0A9P6HAQ1"/>
<sequence>MYLHIATTASIQFAEPGEYILSPPRALVSLHFSWLARLVAWIVCAANPHQINPRPRNLYSRFVT</sequence>